<accession>A0AA37UQI5</accession>
<keyword evidence="2" id="KW-1133">Transmembrane helix</keyword>
<name>A0AA37UQI5_9MICO</name>
<dbReference type="EMBL" id="BSUL01000001">
    <property type="protein sequence ID" value="GMA27172.1"/>
    <property type="molecule type" value="Genomic_DNA"/>
</dbReference>
<protein>
    <submittedName>
        <fullName evidence="3">Uncharacterized protein</fullName>
    </submittedName>
</protein>
<evidence type="ECO:0000313" key="4">
    <source>
        <dbReference type="Proteomes" id="UP001157160"/>
    </source>
</evidence>
<sequence>MSSLRALLLPILGTALVVLALGASAEPESLAAAAGLLVAAAAAAAVVAVVLQRTARPLGIASRAVAHRGLRQPEPEPDHPDTAGRPRPRAPGILPAAA</sequence>
<dbReference type="AlphaFoldDB" id="A0AA37UQI5"/>
<keyword evidence="2" id="KW-0472">Membrane</keyword>
<feature type="region of interest" description="Disordered" evidence="1">
    <location>
        <begin position="66"/>
        <end position="98"/>
    </location>
</feature>
<dbReference type="RefSeq" id="WP_284229543.1">
    <property type="nucleotide sequence ID" value="NZ_BSUL01000001.1"/>
</dbReference>
<evidence type="ECO:0000256" key="1">
    <source>
        <dbReference type="SAM" id="MobiDB-lite"/>
    </source>
</evidence>
<gene>
    <name evidence="3" type="ORF">GCM10025874_04250</name>
</gene>
<evidence type="ECO:0000256" key="2">
    <source>
        <dbReference type="SAM" id="Phobius"/>
    </source>
</evidence>
<dbReference type="Proteomes" id="UP001157160">
    <property type="component" value="Unassembled WGS sequence"/>
</dbReference>
<reference evidence="3 4" key="1">
    <citation type="journal article" date="2014" name="Int. J. Syst. Evol. Microbiol.">
        <title>Complete genome sequence of Corynebacterium casei LMG S-19264T (=DSM 44701T), isolated from a smear-ripened cheese.</title>
        <authorList>
            <consortium name="US DOE Joint Genome Institute (JGI-PGF)"/>
            <person name="Walter F."/>
            <person name="Albersmeier A."/>
            <person name="Kalinowski J."/>
            <person name="Ruckert C."/>
        </authorList>
    </citation>
    <scope>NUCLEOTIDE SEQUENCE [LARGE SCALE GENOMIC DNA]</scope>
    <source>
        <strain evidence="3 4">NBRC 112289</strain>
    </source>
</reference>
<keyword evidence="4" id="KW-1185">Reference proteome</keyword>
<keyword evidence="2" id="KW-0812">Transmembrane</keyword>
<evidence type="ECO:0000313" key="3">
    <source>
        <dbReference type="EMBL" id="GMA27172.1"/>
    </source>
</evidence>
<proteinExistence type="predicted"/>
<comment type="caution">
    <text evidence="3">The sequence shown here is derived from an EMBL/GenBank/DDBJ whole genome shotgun (WGS) entry which is preliminary data.</text>
</comment>
<feature type="compositionally biased region" description="Basic and acidic residues" evidence="1">
    <location>
        <begin position="71"/>
        <end position="84"/>
    </location>
</feature>
<feature type="transmembrane region" description="Helical" evidence="2">
    <location>
        <begin position="32"/>
        <end position="51"/>
    </location>
</feature>
<organism evidence="3 4">
    <name type="scientific">Arenivirga flava</name>
    <dbReference type="NCBI Taxonomy" id="1930060"/>
    <lineage>
        <taxon>Bacteria</taxon>
        <taxon>Bacillati</taxon>
        <taxon>Actinomycetota</taxon>
        <taxon>Actinomycetes</taxon>
        <taxon>Micrococcales</taxon>
        <taxon>Microbacteriaceae</taxon>
        <taxon>Arenivirga</taxon>
    </lineage>
</organism>